<proteinExistence type="predicted"/>
<gene>
    <name evidence="3" type="ordered locus">Bcav_1002</name>
</gene>
<dbReference type="STRING" id="471853.Bcav_1002"/>
<keyword evidence="2" id="KW-0472">Membrane</keyword>
<dbReference type="Proteomes" id="UP000007962">
    <property type="component" value="Chromosome"/>
</dbReference>
<feature type="transmembrane region" description="Helical" evidence="2">
    <location>
        <begin position="181"/>
        <end position="197"/>
    </location>
</feature>
<feature type="transmembrane region" description="Helical" evidence="2">
    <location>
        <begin position="203"/>
        <end position="220"/>
    </location>
</feature>
<feature type="transmembrane region" description="Helical" evidence="2">
    <location>
        <begin position="232"/>
        <end position="250"/>
    </location>
</feature>
<dbReference type="RefSeq" id="WP_012726043.1">
    <property type="nucleotide sequence ID" value="NC_012669.1"/>
</dbReference>
<protein>
    <recommendedName>
        <fullName evidence="5">O-antigen polymerase</fullName>
    </recommendedName>
</protein>
<dbReference type="OrthoDB" id="5181551at2"/>
<dbReference type="KEGG" id="bcv:Bcav_1002"/>
<keyword evidence="4" id="KW-1185">Reference proteome</keyword>
<evidence type="ECO:0000256" key="2">
    <source>
        <dbReference type="SAM" id="Phobius"/>
    </source>
</evidence>
<feature type="region of interest" description="Disordered" evidence="1">
    <location>
        <begin position="423"/>
        <end position="455"/>
    </location>
</feature>
<evidence type="ECO:0000313" key="4">
    <source>
        <dbReference type="Proteomes" id="UP000007962"/>
    </source>
</evidence>
<dbReference type="eggNOG" id="ENOG502Z94M">
    <property type="taxonomic scope" value="Bacteria"/>
</dbReference>
<feature type="compositionally biased region" description="Low complexity" evidence="1">
    <location>
        <begin position="438"/>
        <end position="455"/>
    </location>
</feature>
<keyword evidence="2" id="KW-1133">Transmembrane helix</keyword>
<dbReference type="AlphaFoldDB" id="C5C077"/>
<feature type="transmembrane region" description="Helical" evidence="2">
    <location>
        <begin position="69"/>
        <end position="92"/>
    </location>
</feature>
<feature type="transmembrane region" description="Helical" evidence="2">
    <location>
        <begin position="398"/>
        <end position="415"/>
    </location>
</feature>
<evidence type="ECO:0008006" key="5">
    <source>
        <dbReference type="Google" id="ProtNLM"/>
    </source>
</evidence>
<feature type="transmembrane region" description="Helical" evidence="2">
    <location>
        <begin position="157"/>
        <end position="174"/>
    </location>
</feature>
<dbReference type="EMBL" id="CP001618">
    <property type="protein sequence ID" value="ACQ79263.1"/>
    <property type="molecule type" value="Genomic_DNA"/>
</dbReference>
<organism evidence="3 4">
    <name type="scientific">Beutenbergia cavernae (strain ATCC BAA-8 / DSM 12333 / CCUG 43141 / JCM 11478 / NBRC 16432 / NCIMB 13614 / HKI 0122)</name>
    <dbReference type="NCBI Taxonomy" id="471853"/>
    <lineage>
        <taxon>Bacteria</taxon>
        <taxon>Bacillati</taxon>
        <taxon>Actinomycetota</taxon>
        <taxon>Actinomycetes</taxon>
        <taxon>Micrococcales</taxon>
        <taxon>Beutenbergiaceae</taxon>
        <taxon>Beutenbergia</taxon>
    </lineage>
</organism>
<evidence type="ECO:0000313" key="3">
    <source>
        <dbReference type="EMBL" id="ACQ79263.1"/>
    </source>
</evidence>
<evidence type="ECO:0000256" key="1">
    <source>
        <dbReference type="SAM" id="MobiDB-lite"/>
    </source>
</evidence>
<accession>C5C077</accession>
<feature type="transmembrane region" description="Helical" evidence="2">
    <location>
        <begin position="104"/>
        <end position="123"/>
    </location>
</feature>
<keyword evidence="2" id="KW-0812">Transmembrane</keyword>
<name>C5C077_BEUC1</name>
<dbReference type="HOGENOM" id="CLU_600874_0_0_11"/>
<sequence length="455" mass="47345">MTSTATRTAAPPTTTAPAARPGAQALSWVLAVGVPAAIASRFVVAMSVTVGQVLSVALAPVWVPTLKRFVGARLLAVVGLACGVSGVWLTAFAQATHPVSRPNLVANTMLLVGIVCGVGALLWSRTVVSERLIGLAYGAGLLVELVLKNDPRTAENPWKFGIAVPLSVLLLSVVNRSGRRAWEVVVLLALAGVSIAFDSRSAFAIYLLSAFLVAAQAVWARPGLRSSVRGRAAAIALVVVASAAVLYAVGSRLLLLGYLGAEAQERSIAQATTSGSIIVGGRPEMAATWALFLHRPWGFGAGTLPTLGDILVAKSGMWSINYQPDNGYVEEYMFGGTIRLHSVVGDLWAQFGIPGIALALLIIGIALRALVVRLASGTASGIAVFATCTMLWNMLFGPIYGTAPLIVLALGLTMLPREGPAWDPDVTQGPRAAGRPVTSAQRDAARRTASTTRSA</sequence>
<reference evidence="3 4" key="1">
    <citation type="journal article" date="2009" name="Stand. Genomic Sci.">
        <title>Complete genome sequence of Beutenbergia cavernae type strain (HKI 0122).</title>
        <authorList>
            <person name="Land M."/>
            <person name="Pukall R."/>
            <person name="Abt B."/>
            <person name="Goker M."/>
            <person name="Rohde M."/>
            <person name="Glavina Del Rio T."/>
            <person name="Tice H."/>
            <person name="Copeland A."/>
            <person name="Cheng J.F."/>
            <person name="Lucas S."/>
            <person name="Chen F."/>
            <person name="Nolan M."/>
            <person name="Bruce D."/>
            <person name="Goodwin L."/>
            <person name="Pitluck S."/>
            <person name="Ivanova N."/>
            <person name="Mavromatis K."/>
            <person name="Ovchinnikova G."/>
            <person name="Pati A."/>
            <person name="Chen A."/>
            <person name="Palaniappan K."/>
            <person name="Hauser L."/>
            <person name="Chang Y.J."/>
            <person name="Jefferies C.C."/>
            <person name="Saunders E."/>
            <person name="Brettin T."/>
            <person name="Detter J.C."/>
            <person name="Han C."/>
            <person name="Chain P."/>
            <person name="Bristow J."/>
            <person name="Eisen J.A."/>
            <person name="Markowitz V."/>
            <person name="Hugenholtz P."/>
            <person name="Kyrpides N.C."/>
            <person name="Klenk H.P."/>
            <person name="Lapidus A."/>
        </authorList>
    </citation>
    <scope>NUCLEOTIDE SEQUENCE [LARGE SCALE GENOMIC DNA]</scope>
    <source>
        <strain evidence="4">ATCC BAA-8 / DSM 12333 / NBRC 16432</strain>
    </source>
</reference>
<feature type="transmembrane region" description="Helical" evidence="2">
    <location>
        <begin position="347"/>
        <end position="367"/>
    </location>
</feature>